<sequence length="309" mass="33382">MPCPIPPRPAAGALCPTRRSATSSSLRRHRGSSRPRLTGQVSRRVRARGQSRHRRTSPASRPAGGAGPRVLNRPARRRPVPGRGLSRTRSRAAPTAFPVSRPASGRGPTRLAARHPASRASRPARSGGRLRTAPRRRGHRRAGLFRATSRRPTASRGRPHPTAPRTACPGRRLPATRGGCLPVTCPPRTASGVPSPVSRLRQVCRTARSAGPTPVGHRRAGSCRATRRRPTASRARRCPARPRSPVARSAPVSRTASSVRPPREQRRRAPRPVASCRARHRPRTAFPVLRPPARVLIPPDAAPCPRTGT</sequence>
<name>A0A1H9NRY3_9PSEU</name>
<feature type="compositionally biased region" description="Basic residues" evidence="1">
    <location>
        <begin position="132"/>
        <end position="143"/>
    </location>
</feature>
<reference evidence="3" key="1">
    <citation type="submission" date="2016-10" db="EMBL/GenBank/DDBJ databases">
        <authorList>
            <person name="Varghese N."/>
            <person name="Submissions S."/>
        </authorList>
    </citation>
    <scope>NUCLEOTIDE SEQUENCE [LARGE SCALE GENOMIC DNA]</scope>
    <source>
        <strain evidence="3">DSM 44437</strain>
    </source>
</reference>
<organism evidence="2 3">
    <name type="scientific">Lentzea albida</name>
    <dbReference type="NCBI Taxonomy" id="65499"/>
    <lineage>
        <taxon>Bacteria</taxon>
        <taxon>Bacillati</taxon>
        <taxon>Actinomycetota</taxon>
        <taxon>Actinomycetes</taxon>
        <taxon>Pseudonocardiales</taxon>
        <taxon>Pseudonocardiaceae</taxon>
        <taxon>Lentzea</taxon>
    </lineage>
</organism>
<feature type="compositionally biased region" description="Low complexity" evidence="1">
    <location>
        <begin position="241"/>
        <end position="254"/>
    </location>
</feature>
<gene>
    <name evidence="2" type="ORF">SAMN04488000_108290</name>
</gene>
<feature type="compositionally biased region" description="Low complexity" evidence="1">
    <location>
        <begin position="118"/>
        <end position="131"/>
    </location>
</feature>
<feature type="compositionally biased region" description="Basic residues" evidence="1">
    <location>
        <begin position="216"/>
        <end position="240"/>
    </location>
</feature>
<evidence type="ECO:0000313" key="3">
    <source>
        <dbReference type="Proteomes" id="UP000199503"/>
    </source>
</evidence>
<dbReference type="Proteomes" id="UP000199503">
    <property type="component" value="Unassembled WGS sequence"/>
</dbReference>
<feature type="region of interest" description="Disordered" evidence="1">
    <location>
        <begin position="207"/>
        <end position="309"/>
    </location>
</feature>
<feature type="compositionally biased region" description="Basic residues" evidence="1">
    <location>
        <begin position="74"/>
        <end position="90"/>
    </location>
</feature>
<dbReference type="EMBL" id="FOFV01000008">
    <property type="protein sequence ID" value="SER38517.1"/>
    <property type="molecule type" value="Genomic_DNA"/>
</dbReference>
<protein>
    <submittedName>
        <fullName evidence="2">Uncharacterized protein</fullName>
    </submittedName>
</protein>
<keyword evidence="3" id="KW-1185">Reference proteome</keyword>
<proteinExistence type="predicted"/>
<evidence type="ECO:0000256" key="1">
    <source>
        <dbReference type="SAM" id="MobiDB-lite"/>
    </source>
</evidence>
<accession>A0A1H9NRY3</accession>
<dbReference type="AlphaFoldDB" id="A0A1H9NRY3"/>
<evidence type="ECO:0000313" key="2">
    <source>
        <dbReference type="EMBL" id="SER38517.1"/>
    </source>
</evidence>
<feature type="region of interest" description="Disordered" evidence="1">
    <location>
        <begin position="1"/>
        <end position="174"/>
    </location>
</feature>
<dbReference type="STRING" id="65499.SAMN04488000_108290"/>
<feature type="compositionally biased region" description="Basic residues" evidence="1">
    <location>
        <begin position="43"/>
        <end position="56"/>
    </location>
</feature>